<protein>
    <submittedName>
        <fullName evidence="1">Uncharacterized protein</fullName>
    </submittedName>
</protein>
<gene>
    <name evidence="1" type="ORF">AB6A40_006655</name>
</gene>
<evidence type="ECO:0000313" key="2">
    <source>
        <dbReference type="Proteomes" id="UP001608902"/>
    </source>
</evidence>
<reference evidence="1 2" key="1">
    <citation type="submission" date="2024-08" db="EMBL/GenBank/DDBJ databases">
        <title>Gnathostoma spinigerum genome.</title>
        <authorList>
            <person name="Gonzalez-Bertolin B."/>
            <person name="Monzon S."/>
            <person name="Zaballos A."/>
            <person name="Jimenez P."/>
            <person name="Dekumyoy P."/>
            <person name="Varona S."/>
            <person name="Cuesta I."/>
            <person name="Sumanam S."/>
            <person name="Adisakwattana P."/>
            <person name="Gasser R.B."/>
            <person name="Hernandez-Gonzalez A."/>
            <person name="Young N.D."/>
            <person name="Perteguer M.J."/>
        </authorList>
    </citation>
    <scope>NUCLEOTIDE SEQUENCE [LARGE SCALE GENOMIC DNA]</scope>
    <source>
        <strain evidence="1">AL3</strain>
        <tissue evidence="1">Liver</tissue>
    </source>
</reference>
<accession>A0ABD6ER74</accession>
<evidence type="ECO:0000313" key="1">
    <source>
        <dbReference type="EMBL" id="MFH4979946.1"/>
    </source>
</evidence>
<keyword evidence="2" id="KW-1185">Reference proteome</keyword>
<sequence>MPECSYLMALTFAGEISAYPLVYSPQFLLERSVFRICRSLSSQPTNINNISMIVSLINSIIKGVQRASLSRERIVFYPEICAKLLQACERVVMVDRIRGDCVQTLEDLLNRFDHLAQLLVIKRLIWQIKHNVVRYNLESQVLAWLVDLYRRRLDQSEVFQKELGFMWGLLSEFHYESLQQSSHFHAAVLVLARYQALKRMNKSLLEEVVKSILLPFKAQLADWAQLEEISSKNDRTKLDEQTNITDLADRFDALPFLQFLYLQTWESVCAFVEH</sequence>
<name>A0ABD6ER74_9BILA</name>
<dbReference type="Proteomes" id="UP001608902">
    <property type="component" value="Unassembled WGS sequence"/>
</dbReference>
<comment type="caution">
    <text evidence="1">The sequence shown here is derived from an EMBL/GenBank/DDBJ whole genome shotgun (WGS) entry which is preliminary data.</text>
</comment>
<dbReference type="AlphaFoldDB" id="A0ABD6ER74"/>
<organism evidence="1 2">
    <name type="scientific">Gnathostoma spinigerum</name>
    <dbReference type="NCBI Taxonomy" id="75299"/>
    <lineage>
        <taxon>Eukaryota</taxon>
        <taxon>Metazoa</taxon>
        <taxon>Ecdysozoa</taxon>
        <taxon>Nematoda</taxon>
        <taxon>Chromadorea</taxon>
        <taxon>Rhabditida</taxon>
        <taxon>Spirurina</taxon>
        <taxon>Gnathostomatomorpha</taxon>
        <taxon>Gnathostomatoidea</taxon>
        <taxon>Gnathostomatidae</taxon>
        <taxon>Gnathostoma</taxon>
    </lineage>
</organism>
<dbReference type="EMBL" id="JBGFUD010004857">
    <property type="protein sequence ID" value="MFH4979946.1"/>
    <property type="molecule type" value="Genomic_DNA"/>
</dbReference>
<proteinExistence type="predicted"/>